<organism evidence="2 3">
    <name type="scientific">Mycolicibacterium thermoresistibile</name>
    <name type="common">Mycobacterium thermoresistibile</name>
    <dbReference type="NCBI Taxonomy" id="1797"/>
    <lineage>
        <taxon>Bacteria</taxon>
        <taxon>Bacillati</taxon>
        <taxon>Actinomycetota</taxon>
        <taxon>Actinomycetes</taxon>
        <taxon>Mycobacteriales</taxon>
        <taxon>Mycobacteriaceae</taxon>
        <taxon>Mycolicibacterium</taxon>
    </lineage>
</organism>
<dbReference type="STRING" id="1797.RMCT_1847"/>
<reference evidence="2 3" key="1">
    <citation type="journal article" date="2016" name="Genome Announc.">
        <title>Draft Genome Sequences of Five Rapidly Growing Mycobacterium Species, M. thermoresistibile, M. fortuitum subsp. acetamidolyticum, M. canariasense, M. brisbanense, and M. novocastrense.</title>
        <authorList>
            <person name="Katahira K."/>
            <person name="Ogura Y."/>
            <person name="Gotoh Y."/>
            <person name="Hayashi T."/>
        </authorList>
    </citation>
    <scope>NUCLEOTIDE SEQUENCE [LARGE SCALE GENOMIC DNA]</scope>
    <source>
        <strain evidence="2 3">JCM6362</strain>
    </source>
</reference>
<evidence type="ECO:0000256" key="1">
    <source>
        <dbReference type="SAM" id="Phobius"/>
    </source>
</evidence>
<sequence>MLVLVVLGRVTPRISNDDAGATIRPDMRVDCLLLIATTGAFVAMACYAISAPQGWLSIPVAHRDDRYYVLVCAIGVVVGVFSLRQILKARGTSYIRLTLDGIETATTTSTVRQSWDDVISVADKPQNGNRPTGATYITTVDGRTRTLPSNWYTPGGRALRKLIRFYWRNPARRGELVDARIVQRLQIEAPGAV</sequence>
<keyword evidence="1" id="KW-0812">Transmembrane</keyword>
<feature type="transmembrane region" description="Helical" evidence="1">
    <location>
        <begin position="32"/>
        <end position="55"/>
    </location>
</feature>
<keyword evidence="1" id="KW-1133">Transmembrane helix</keyword>
<accession>A0A100XE46</accession>
<evidence type="ECO:0000313" key="2">
    <source>
        <dbReference type="EMBL" id="GAT14877.1"/>
    </source>
</evidence>
<proteinExistence type="predicted"/>
<protein>
    <submittedName>
        <fullName evidence="2">Uncharacterized protein</fullName>
    </submittedName>
</protein>
<name>A0A100XE46_MYCTH</name>
<feature type="transmembrane region" description="Helical" evidence="1">
    <location>
        <begin position="67"/>
        <end position="87"/>
    </location>
</feature>
<dbReference type="EMBL" id="BCTB01000009">
    <property type="protein sequence ID" value="GAT14877.1"/>
    <property type="molecule type" value="Genomic_DNA"/>
</dbReference>
<dbReference type="AlphaFoldDB" id="A0A100XE46"/>
<comment type="caution">
    <text evidence="2">The sequence shown here is derived from an EMBL/GenBank/DDBJ whole genome shotgun (WGS) entry which is preliminary data.</text>
</comment>
<gene>
    <name evidence="2" type="ORF">RMCT_1847</name>
</gene>
<keyword evidence="1" id="KW-0472">Membrane</keyword>
<dbReference type="Proteomes" id="UP000069654">
    <property type="component" value="Unassembled WGS sequence"/>
</dbReference>
<evidence type="ECO:0000313" key="3">
    <source>
        <dbReference type="Proteomes" id="UP000069654"/>
    </source>
</evidence>
<reference evidence="3" key="2">
    <citation type="submission" date="2016-02" db="EMBL/GenBank/DDBJ databases">
        <title>Draft genome sequence of five rapidly growing Mycobacterium species.</title>
        <authorList>
            <person name="Katahira K."/>
            <person name="Gotou Y."/>
            <person name="Iida K."/>
            <person name="Ogura Y."/>
            <person name="Hayashi T."/>
        </authorList>
    </citation>
    <scope>NUCLEOTIDE SEQUENCE [LARGE SCALE GENOMIC DNA]</scope>
    <source>
        <strain evidence="3">JCM6362</strain>
    </source>
</reference>